<accession>A0A0B6F691</accession>
<dbReference type="STRING" id="161899.CSING_12340"/>
<protein>
    <submittedName>
        <fullName evidence="2">Putative esterase</fullName>
    </submittedName>
</protein>
<dbReference type="InterPro" id="IPR029058">
    <property type="entry name" value="AB_hydrolase_fold"/>
</dbReference>
<sequence>MPNTAPSQKSAQPSTRAGLRSPSAARKGLTIAALPTAVAVGLALLPMANAQSSGSSSGEGLTDILGSSNFSDSFAPSNPPQRTPIETEYPDIEGLPEGVSVSRVEYLTNRHLKVYIKSAAMPDQEQVVQIQLARDWYSSPDKTFPEVWALDGLRARDDESGWTIETNILSQYADRNVNLIMPVGGESSFYSDWQKADNGKHYKWETFLMQELIPVLEKAYRSNGQRAVTGISMGGTAAMNLAERNPWAFKFVGSFSGYLDTTTTGMPEAVTAAQADAGGYTSTNMWGELYSQDWVDHDPKLGIENLKDMKVYVSAGNGKDDYGQIGSVAKGQANMAGVGLEAISRMSTQTFVDYAKRAGVEPVVKFRPTGVHSWEYWQFEMTEAWPFIADSLGLDKSDRGADCTPVGAIADATKSGIIGTCLNNEYDVADRGKAQDFQAGTAYWSPETGAHAVIGRIGARYSELGGPTSWLGFPVTGEEKTPDGRGRYVHFEHGSIYWTPENGAWPIPKDIFDEWGKNGYEGGDLKYPTSDVRKIGDGVVQEFEDGVLTHNPDGSFHIVHGAIGAKYKELKAAESDLGYPVGEEKQVNGGFFQEFEHGNIYWSMDSGAHYILKGDIFDEWGKHGYEQGEFGWPTEDYKEIPAGGLTQTFQHGVIRKVMGTVQADKK</sequence>
<feature type="compositionally biased region" description="Polar residues" evidence="1">
    <location>
        <begin position="1"/>
        <end position="15"/>
    </location>
</feature>
<gene>
    <name evidence="2" type="primary">csp1</name>
    <name evidence="2" type="ORF">CSING_12340</name>
</gene>
<feature type="compositionally biased region" description="Polar residues" evidence="1">
    <location>
        <begin position="51"/>
        <end position="76"/>
    </location>
</feature>
<organism evidence="2 3">
    <name type="scientific">Corynebacterium singulare</name>
    <dbReference type="NCBI Taxonomy" id="161899"/>
    <lineage>
        <taxon>Bacteria</taxon>
        <taxon>Bacillati</taxon>
        <taxon>Actinomycetota</taxon>
        <taxon>Actinomycetes</taxon>
        <taxon>Mycobacteriales</taxon>
        <taxon>Corynebacteriaceae</taxon>
        <taxon>Corynebacterium</taxon>
    </lineage>
</organism>
<dbReference type="RefSeq" id="WP_042532633.1">
    <property type="nucleotide sequence ID" value="NZ_CP010827.1"/>
</dbReference>
<dbReference type="InterPro" id="IPR013207">
    <property type="entry name" value="LGFP"/>
</dbReference>
<evidence type="ECO:0000313" key="2">
    <source>
        <dbReference type="EMBL" id="AJI79960.1"/>
    </source>
</evidence>
<dbReference type="Pfam" id="PF08310">
    <property type="entry name" value="LGFP"/>
    <property type="match status" value="4"/>
</dbReference>
<evidence type="ECO:0000313" key="3">
    <source>
        <dbReference type="Proteomes" id="UP000031890"/>
    </source>
</evidence>
<dbReference type="KEGG" id="csx:CSING_12340"/>
<dbReference type="Pfam" id="PF00756">
    <property type="entry name" value="Esterase"/>
    <property type="match status" value="1"/>
</dbReference>
<feature type="region of interest" description="Disordered" evidence="1">
    <location>
        <begin position="1"/>
        <end position="23"/>
    </location>
</feature>
<dbReference type="PANTHER" id="PTHR48098:SF1">
    <property type="entry name" value="DIACYLGLYCEROL ACYLTRANSFERASE_MYCOLYLTRANSFERASE AG85A"/>
    <property type="match status" value="1"/>
</dbReference>
<proteinExistence type="predicted"/>
<dbReference type="HOGENOM" id="CLU_026624_3_3_11"/>
<reference evidence="2 3" key="1">
    <citation type="journal article" date="2015" name="Genome Announc.">
        <title>Complete Genome Sequence and Annotation of Corynebacterium singulare DSM 44357, Isolated from a Human Semen Specimen.</title>
        <authorList>
            <person name="Merten M."/>
            <person name="Brinkrolf K."/>
            <person name="Albersmeier A."/>
            <person name="Kutter Y."/>
            <person name="Ruckert C."/>
            <person name="Tauch A."/>
        </authorList>
    </citation>
    <scope>NUCLEOTIDE SEQUENCE [LARGE SCALE GENOMIC DNA]</scope>
    <source>
        <strain evidence="2">IBS B52218</strain>
    </source>
</reference>
<dbReference type="InterPro" id="IPR050583">
    <property type="entry name" value="Mycobacterial_A85_antigen"/>
</dbReference>
<feature type="region of interest" description="Disordered" evidence="1">
    <location>
        <begin position="51"/>
        <end position="94"/>
    </location>
</feature>
<dbReference type="PANTHER" id="PTHR48098">
    <property type="entry name" value="ENTEROCHELIN ESTERASE-RELATED"/>
    <property type="match status" value="1"/>
</dbReference>
<dbReference type="OrthoDB" id="4527292at2"/>
<dbReference type="Proteomes" id="UP000031890">
    <property type="component" value="Chromosome"/>
</dbReference>
<dbReference type="InterPro" id="IPR000801">
    <property type="entry name" value="Esterase-like"/>
</dbReference>
<dbReference type="GO" id="GO:0016747">
    <property type="term" value="F:acyltransferase activity, transferring groups other than amino-acyl groups"/>
    <property type="evidence" value="ECO:0007669"/>
    <property type="project" value="TreeGrafter"/>
</dbReference>
<evidence type="ECO:0000256" key="1">
    <source>
        <dbReference type="SAM" id="MobiDB-lite"/>
    </source>
</evidence>
<name>A0A0B6F691_9CORY</name>
<dbReference type="SUPFAM" id="SSF53474">
    <property type="entry name" value="alpha/beta-Hydrolases"/>
    <property type="match status" value="1"/>
</dbReference>
<dbReference type="Gene3D" id="3.40.50.1820">
    <property type="entry name" value="alpha/beta hydrolase"/>
    <property type="match status" value="1"/>
</dbReference>
<dbReference type="AlphaFoldDB" id="A0A0B6F691"/>
<dbReference type="EMBL" id="CP010827">
    <property type="protein sequence ID" value="AJI79960.1"/>
    <property type="molecule type" value="Genomic_DNA"/>
</dbReference>